<evidence type="ECO:0000313" key="2">
    <source>
        <dbReference type="EMBL" id="AJE48996.1"/>
    </source>
</evidence>
<dbReference type="AlphaFoldDB" id="A0A0B5E7F4"/>
<dbReference type="Proteomes" id="UP000031521">
    <property type="component" value="Chromosome"/>
</dbReference>
<sequence length="173" mass="18399">MTDAHDIPQSGARLVWVFSYDGTIDGLEALSPEALAEALGLQAAPEESAVEWFDVSTLNDYGFSRYLSEASGMEIRDEAAKLDALDGPVLLVFSTGLNEKDTTFAPKPPFRLVGRYGTPVELPPHTGLESMSAEGQLPQGAPPASNARISGMVATVVLIFLAIFVVAFVWIGG</sequence>
<gene>
    <name evidence="2" type="ORF">P73_4281</name>
</gene>
<feature type="transmembrane region" description="Helical" evidence="1">
    <location>
        <begin position="149"/>
        <end position="171"/>
    </location>
</feature>
<dbReference type="RefSeq" id="WP_043871173.1">
    <property type="nucleotide sequence ID" value="NZ_CP004393.1"/>
</dbReference>
<dbReference type="HOGENOM" id="CLU_1544864_0_0_5"/>
<organism evidence="2 3">
    <name type="scientific">Celeribacter indicus</name>
    <dbReference type="NCBI Taxonomy" id="1208324"/>
    <lineage>
        <taxon>Bacteria</taxon>
        <taxon>Pseudomonadati</taxon>
        <taxon>Pseudomonadota</taxon>
        <taxon>Alphaproteobacteria</taxon>
        <taxon>Rhodobacterales</taxon>
        <taxon>Roseobacteraceae</taxon>
        <taxon>Celeribacter</taxon>
    </lineage>
</organism>
<dbReference type="OrthoDB" id="7875742at2"/>
<protein>
    <submittedName>
        <fullName evidence="2">Uncharacterized protein</fullName>
    </submittedName>
</protein>
<evidence type="ECO:0000313" key="3">
    <source>
        <dbReference type="Proteomes" id="UP000031521"/>
    </source>
</evidence>
<keyword evidence="1" id="KW-0812">Transmembrane</keyword>
<proteinExistence type="predicted"/>
<keyword evidence="1" id="KW-1133">Transmembrane helix</keyword>
<evidence type="ECO:0000256" key="1">
    <source>
        <dbReference type="SAM" id="Phobius"/>
    </source>
</evidence>
<reference evidence="2 3" key="1">
    <citation type="journal article" date="2014" name="Int. J. Syst. Evol. Microbiol.">
        <title>Celeribacter indicus sp. nov., a polycyclic aromatic hydrocarbon-degrading bacterium from deep-sea sediment and reclassification of Huaishuia halophila as Celeribacter halophilus comb. nov.</title>
        <authorList>
            <person name="Lai Q."/>
            <person name="Cao J."/>
            <person name="Yuan J."/>
            <person name="Li F."/>
            <person name="Shao Z."/>
        </authorList>
    </citation>
    <scope>NUCLEOTIDE SEQUENCE [LARGE SCALE GENOMIC DNA]</scope>
    <source>
        <strain evidence="2">P73</strain>
    </source>
</reference>
<dbReference type="STRING" id="1208324.P73_4281"/>
<accession>A0A0B5E7F4</accession>
<keyword evidence="3" id="KW-1185">Reference proteome</keyword>
<dbReference type="KEGG" id="cid:P73_4281"/>
<name>A0A0B5E7F4_9RHOB</name>
<dbReference type="EMBL" id="CP004393">
    <property type="protein sequence ID" value="AJE48996.1"/>
    <property type="molecule type" value="Genomic_DNA"/>
</dbReference>
<keyword evidence="1" id="KW-0472">Membrane</keyword>